<evidence type="ECO:0000313" key="4">
    <source>
        <dbReference type="Proteomes" id="UP000072867"/>
    </source>
</evidence>
<dbReference type="InterPro" id="IPR001173">
    <property type="entry name" value="Glyco_trans_2-like"/>
</dbReference>
<gene>
    <name evidence="3" type="ORF">NS319_17220</name>
</gene>
<dbReference type="PATRIC" id="fig|33051.3.peg.1012"/>
<evidence type="ECO:0000259" key="2">
    <source>
        <dbReference type="Pfam" id="PF00535"/>
    </source>
</evidence>
<evidence type="ECO:0000313" key="3">
    <source>
        <dbReference type="EMBL" id="KTT67248.1"/>
    </source>
</evidence>
<dbReference type="STRING" id="33051.SB4_17965"/>
<proteinExistence type="inferred from homology"/>
<dbReference type="InterPro" id="IPR029044">
    <property type="entry name" value="Nucleotide-diphossugar_trans"/>
</dbReference>
<reference evidence="3 4" key="1">
    <citation type="journal article" date="2016" name="Front. Microbiol.">
        <title>Genomic Resource of Rice Seed Associated Bacteria.</title>
        <authorList>
            <person name="Midha S."/>
            <person name="Bansal K."/>
            <person name="Sharma S."/>
            <person name="Kumar N."/>
            <person name="Patil P.P."/>
            <person name="Chaudhry V."/>
            <person name="Patil P.B."/>
        </authorList>
    </citation>
    <scope>NUCLEOTIDE SEQUENCE [LARGE SCALE GENOMIC DNA]</scope>
    <source>
        <strain evidence="3 4">NS319</strain>
    </source>
</reference>
<name>A0A147HSF8_9SPHN</name>
<evidence type="ECO:0000256" key="1">
    <source>
        <dbReference type="ARBA" id="ARBA00038494"/>
    </source>
</evidence>
<sequence length="336" mass="37203">MTRNAIEIAAVLIVRNEERCIARCLTSVAPWVDRMVVLDTGSTDDTVAIAQGLGAEVHHFPWPDSFAEARNHALSLADADWNLVIDADEWIIDGGEGLRDWCESATDLLGCPCIHNEAEGATVQRSWMTRVIPRGVLYAGRVREQVVSVLPRYRIALDIGHDGDLAPQLERKKDRYAPLLLADLADQPESPYLLYQVAKDAQMRGDHASACDYYAQALDATPPEANWRHDLVINALNQSVRSGHLQAALTIADTEMSHWARSPDFYFVMGDLFLEAATAEPQRALDHWLPLAESAWERCLTIGERPDLEGSVAGRGSHLAQHNLDVLRSQRATLAA</sequence>
<dbReference type="RefSeq" id="WP_058734707.1">
    <property type="nucleotide sequence ID" value="NZ_LDTD01000158.1"/>
</dbReference>
<dbReference type="Proteomes" id="UP000072867">
    <property type="component" value="Unassembled WGS sequence"/>
</dbReference>
<dbReference type="Pfam" id="PF00535">
    <property type="entry name" value="Glycos_transf_2"/>
    <property type="match status" value="1"/>
</dbReference>
<dbReference type="GO" id="GO:0016740">
    <property type="term" value="F:transferase activity"/>
    <property type="evidence" value="ECO:0007669"/>
    <property type="project" value="UniProtKB-KW"/>
</dbReference>
<comment type="similarity">
    <text evidence="1">Belongs to the glycosyltransferase 2 family. WaaE/KdtX subfamily.</text>
</comment>
<dbReference type="Gene3D" id="1.25.40.10">
    <property type="entry name" value="Tetratricopeptide repeat domain"/>
    <property type="match status" value="1"/>
</dbReference>
<accession>A0A147HSF8</accession>
<dbReference type="Gene3D" id="3.90.550.10">
    <property type="entry name" value="Spore Coat Polysaccharide Biosynthesis Protein SpsA, Chain A"/>
    <property type="match status" value="1"/>
</dbReference>
<dbReference type="AlphaFoldDB" id="A0A147HSF8"/>
<feature type="domain" description="Glycosyltransferase 2-like" evidence="2">
    <location>
        <begin position="11"/>
        <end position="92"/>
    </location>
</feature>
<dbReference type="CDD" id="cd02511">
    <property type="entry name" value="Beta4Glucosyltransferase"/>
    <property type="match status" value="1"/>
</dbReference>
<dbReference type="SUPFAM" id="SSF53448">
    <property type="entry name" value="Nucleotide-diphospho-sugar transferases"/>
    <property type="match status" value="1"/>
</dbReference>
<dbReference type="PANTHER" id="PTHR43630:SF2">
    <property type="entry name" value="GLYCOSYLTRANSFERASE"/>
    <property type="match status" value="1"/>
</dbReference>
<organism evidence="3 4">
    <name type="scientific">Sphingomonas sanguinis</name>
    <dbReference type="NCBI Taxonomy" id="33051"/>
    <lineage>
        <taxon>Bacteria</taxon>
        <taxon>Pseudomonadati</taxon>
        <taxon>Pseudomonadota</taxon>
        <taxon>Alphaproteobacteria</taxon>
        <taxon>Sphingomonadales</taxon>
        <taxon>Sphingomonadaceae</taxon>
        <taxon>Sphingomonas</taxon>
    </lineage>
</organism>
<protein>
    <submittedName>
        <fullName evidence="3">Family 2 glycosyl transferase</fullName>
    </submittedName>
</protein>
<dbReference type="InterPro" id="IPR011990">
    <property type="entry name" value="TPR-like_helical_dom_sf"/>
</dbReference>
<dbReference type="PANTHER" id="PTHR43630">
    <property type="entry name" value="POLY-BETA-1,6-N-ACETYL-D-GLUCOSAMINE SYNTHASE"/>
    <property type="match status" value="1"/>
</dbReference>
<dbReference type="EMBL" id="LDTD01000158">
    <property type="protein sequence ID" value="KTT67248.1"/>
    <property type="molecule type" value="Genomic_DNA"/>
</dbReference>
<keyword evidence="3" id="KW-0808">Transferase</keyword>
<comment type="caution">
    <text evidence="3">The sequence shown here is derived from an EMBL/GenBank/DDBJ whole genome shotgun (WGS) entry which is preliminary data.</text>
</comment>